<evidence type="ECO:0000313" key="3">
    <source>
        <dbReference type="EMBL" id="SNB68466.1"/>
    </source>
</evidence>
<dbReference type="AlphaFoldDB" id="A0A212R8I2"/>
<keyword evidence="4" id="KW-1185">Reference proteome</keyword>
<name>A0A212R8I2_RHOAC</name>
<proteinExistence type="inferred from homology"/>
<dbReference type="Proteomes" id="UP000198418">
    <property type="component" value="Unassembled WGS sequence"/>
</dbReference>
<organism evidence="3 4">
    <name type="scientific">Rhodoblastus acidophilus</name>
    <name type="common">Rhodopseudomonas acidophila</name>
    <dbReference type="NCBI Taxonomy" id="1074"/>
    <lineage>
        <taxon>Bacteria</taxon>
        <taxon>Pseudomonadati</taxon>
        <taxon>Pseudomonadota</taxon>
        <taxon>Alphaproteobacteria</taxon>
        <taxon>Hyphomicrobiales</taxon>
        <taxon>Rhodoblastaceae</taxon>
        <taxon>Rhodoblastus</taxon>
    </lineage>
</organism>
<dbReference type="RefSeq" id="WP_158255239.1">
    <property type="nucleotide sequence ID" value="NZ_FYDG01000003.1"/>
</dbReference>
<accession>A0A212R8I2</accession>
<dbReference type="InterPro" id="IPR029058">
    <property type="entry name" value="AB_hydrolase_fold"/>
</dbReference>
<gene>
    <name evidence="3" type="ORF">SAMN06265338_10370</name>
</gene>
<dbReference type="Gene3D" id="3.40.50.1820">
    <property type="entry name" value="alpha/beta hydrolase"/>
    <property type="match status" value="1"/>
</dbReference>
<dbReference type="InterPro" id="IPR000073">
    <property type="entry name" value="AB_hydrolase_1"/>
</dbReference>
<dbReference type="PANTHER" id="PTHR43039">
    <property type="entry name" value="ESTERASE-RELATED"/>
    <property type="match status" value="1"/>
</dbReference>
<comment type="similarity">
    <text evidence="1">Belongs to the AB hydrolase superfamily.</text>
</comment>
<evidence type="ECO:0000313" key="4">
    <source>
        <dbReference type="Proteomes" id="UP000198418"/>
    </source>
</evidence>
<protein>
    <submittedName>
        <fullName evidence="3">Pimeloyl-ACP methyl ester carboxylesterase</fullName>
    </submittedName>
</protein>
<dbReference type="Pfam" id="PF12697">
    <property type="entry name" value="Abhydrolase_6"/>
    <property type="match status" value="1"/>
</dbReference>
<dbReference type="EMBL" id="FYDG01000003">
    <property type="protein sequence ID" value="SNB68466.1"/>
    <property type="molecule type" value="Genomic_DNA"/>
</dbReference>
<evidence type="ECO:0000256" key="1">
    <source>
        <dbReference type="ARBA" id="ARBA00008645"/>
    </source>
</evidence>
<evidence type="ECO:0000259" key="2">
    <source>
        <dbReference type="Pfam" id="PF12697"/>
    </source>
</evidence>
<feature type="domain" description="AB hydrolase-1" evidence="2">
    <location>
        <begin position="25"/>
        <end position="258"/>
    </location>
</feature>
<reference evidence="4" key="1">
    <citation type="submission" date="2017-06" db="EMBL/GenBank/DDBJ databases">
        <authorList>
            <person name="Varghese N."/>
            <person name="Submissions S."/>
        </authorList>
    </citation>
    <scope>NUCLEOTIDE SEQUENCE [LARGE SCALE GENOMIC DNA]</scope>
    <source>
        <strain evidence="4">DSM 137</strain>
    </source>
</reference>
<sequence>MLFAKTRNFLTKHAVTISGAGERVLVLGNGFGTSQNCWTQLLPLLEARSRVVRFDWAVSPKHYDSARYATLDGYVEDLLGIIAATVQGPCTLIGHSMSSMIGMLAATREPERFHHIVMIAPAPCFIRDQGYEAGFTREELDALLDAVSDDYLAWTEAFAPIAVGGAPNSVAIDDFREGLRALRPDVALSMAQLLFTIDLRPQLQAYRTPTTIIQPSADPVVPVAVGRHLAGLWPQAELVIVESSGHLPHVTAADQVAAILARVAA</sequence>
<dbReference type="OrthoDB" id="8680283at2"/>
<dbReference type="SUPFAM" id="SSF53474">
    <property type="entry name" value="alpha/beta-Hydrolases"/>
    <property type="match status" value="1"/>
</dbReference>